<evidence type="ECO:0000313" key="2">
    <source>
        <dbReference type="EMBL" id="CEF43092.1"/>
    </source>
</evidence>
<keyword evidence="3" id="KW-1185">Reference proteome</keyword>
<protein>
    <recommendedName>
        <fullName evidence="4">Entry exclusion protein</fullName>
    </recommendedName>
</protein>
<dbReference type="InterPro" id="IPR047937">
    <property type="entry name" value="Eex_IncN-like"/>
</dbReference>
<evidence type="ECO:0000313" key="3">
    <source>
        <dbReference type="Proteomes" id="UP000056109"/>
    </source>
</evidence>
<dbReference type="Proteomes" id="UP000056109">
    <property type="component" value="Plasmid 1P"/>
</dbReference>
<dbReference type="PATRIC" id="fig|446692.3.peg.4125"/>
<dbReference type="NCBIfam" id="NF033894">
    <property type="entry name" value="Eex_IncN"/>
    <property type="match status" value="1"/>
</dbReference>
<gene>
    <name evidence="2" type="ORF">ASN_1P59</name>
</gene>
<proteinExistence type="predicted"/>
<feature type="chain" id="PRO_5006856467" description="Entry exclusion protein" evidence="1">
    <location>
        <begin position="28"/>
        <end position="136"/>
    </location>
</feature>
<geneLocation type="plasmid" evidence="3">
    <name>1P</name>
</geneLocation>
<evidence type="ECO:0008006" key="4">
    <source>
        <dbReference type="Google" id="ProtNLM"/>
    </source>
</evidence>
<dbReference type="AlphaFoldDB" id="A0A0U5F0A2"/>
<feature type="signal peptide" evidence="1">
    <location>
        <begin position="1"/>
        <end position="27"/>
    </location>
</feature>
<keyword evidence="1" id="KW-0732">Signal</keyword>
<accession>A0A0U5F0A2</accession>
<reference evidence="3" key="1">
    <citation type="submission" date="2014-09" db="EMBL/GenBank/DDBJ databases">
        <authorList>
            <person name="Illeghems K.G."/>
        </authorList>
    </citation>
    <scope>NUCLEOTIDE SEQUENCE [LARGE SCALE GENOMIC DNA]</scope>
    <source>
        <strain evidence="3">108B</strain>
        <plasmid evidence="3">1P</plasmid>
    </source>
</reference>
<organism evidence="2 3">
    <name type="scientific">Acetobacter senegalensis</name>
    <dbReference type="NCBI Taxonomy" id="446692"/>
    <lineage>
        <taxon>Bacteria</taxon>
        <taxon>Pseudomonadati</taxon>
        <taxon>Pseudomonadota</taxon>
        <taxon>Alphaproteobacteria</taxon>
        <taxon>Acetobacterales</taxon>
        <taxon>Acetobacteraceae</taxon>
        <taxon>Acetobacter</taxon>
    </lineage>
</organism>
<sequence>MKGYAVNGYKTLVVASLGVLASGVASAHPLPNAAEHTVEWYSSHAAERRQVNRECMNDRTYENYPDCRNAVAAETGAEAPAQPATDDMTQPGYYVDKRQRDIVLALCGVNHPPPAAVCSAARNAASAANKKGSGRQ</sequence>
<dbReference type="KEGG" id="asz:ASN_1P59"/>
<name>A0A0U5F0A2_9PROT</name>
<evidence type="ECO:0000256" key="1">
    <source>
        <dbReference type="SAM" id="SignalP"/>
    </source>
</evidence>
<dbReference type="EMBL" id="LN606601">
    <property type="protein sequence ID" value="CEF43092.1"/>
    <property type="molecule type" value="Genomic_DNA"/>
</dbReference>